<dbReference type="InterPro" id="IPR000266">
    <property type="entry name" value="Ribosomal_uS17"/>
</dbReference>
<gene>
    <name evidence="8 10" type="primary">rpsQ</name>
    <name evidence="10" type="ORF">F1721_14130</name>
</gene>
<evidence type="ECO:0000313" key="11">
    <source>
        <dbReference type="Proteomes" id="UP000323946"/>
    </source>
</evidence>
<dbReference type="RefSeq" id="WP_150067119.1">
    <property type="nucleotide sequence ID" value="NZ_JBEPDJ010000010.1"/>
</dbReference>
<dbReference type="GO" id="GO:0022627">
    <property type="term" value="C:cytosolic small ribosomal subunit"/>
    <property type="evidence" value="ECO:0007669"/>
    <property type="project" value="UniProtKB-UniRule"/>
</dbReference>
<dbReference type="InterPro" id="IPR019984">
    <property type="entry name" value="Ribosomal_uS17_bact/chlr"/>
</dbReference>
<dbReference type="SMR" id="A0A5M7C507"/>
<comment type="caution">
    <text evidence="10">The sequence shown here is derived from an EMBL/GenBank/DDBJ whole genome shotgun (WGS) entry which is preliminary data.</text>
</comment>
<dbReference type="SUPFAM" id="SSF50249">
    <property type="entry name" value="Nucleic acid-binding proteins"/>
    <property type="match status" value="1"/>
</dbReference>
<evidence type="ECO:0000256" key="7">
    <source>
        <dbReference type="ARBA" id="ARBA00023274"/>
    </source>
</evidence>
<keyword evidence="11" id="KW-1185">Reference proteome</keyword>
<evidence type="ECO:0000256" key="4">
    <source>
        <dbReference type="ARBA" id="ARBA00022730"/>
    </source>
</evidence>
<comment type="function">
    <text evidence="1 8">One of the primary rRNA binding proteins, it binds specifically to the 5'-end of 16S ribosomal RNA.</text>
</comment>
<evidence type="ECO:0000256" key="8">
    <source>
        <dbReference type="HAMAP-Rule" id="MF_01345"/>
    </source>
</evidence>
<evidence type="ECO:0000256" key="1">
    <source>
        <dbReference type="ARBA" id="ARBA00002932"/>
    </source>
</evidence>
<dbReference type="Pfam" id="PF00366">
    <property type="entry name" value="Ribosomal_S17"/>
    <property type="match status" value="1"/>
</dbReference>
<dbReference type="AlphaFoldDB" id="A0A5M7C507"/>
<dbReference type="PANTHER" id="PTHR10744:SF1">
    <property type="entry name" value="SMALL RIBOSOMAL SUBUNIT PROTEIN US17M"/>
    <property type="match status" value="1"/>
</dbReference>
<dbReference type="Gene3D" id="2.40.50.140">
    <property type="entry name" value="Nucleic acid-binding proteins"/>
    <property type="match status" value="1"/>
</dbReference>
<keyword evidence="5 8" id="KW-0694">RNA-binding</keyword>
<dbReference type="PANTHER" id="PTHR10744">
    <property type="entry name" value="40S RIBOSOMAL PROTEIN S11 FAMILY MEMBER"/>
    <property type="match status" value="1"/>
</dbReference>
<dbReference type="PROSITE" id="PS00056">
    <property type="entry name" value="RIBOSOMAL_S17"/>
    <property type="match status" value="1"/>
</dbReference>
<dbReference type="EMBL" id="VWPH01000006">
    <property type="protein sequence ID" value="KAA5833425.1"/>
    <property type="molecule type" value="Genomic_DNA"/>
</dbReference>
<dbReference type="Proteomes" id="UP000323946">
    <property type="component" value="Unassembled WGS sequence"/>
</dbReference>
<dbReference type="PRINTS" id="PR00973">
    <property type="entry name" value="RIBOSOMALS17"/>
</dbReference>
<dbReference type="GO" id="GO:0019843">
    <property type="term" value="F:rRNA binding"/>
    <property type="evidence" value="ECO:0007669"/>
    <property type="project" value="UniProtKB-UniRule"/>
</dbReference>
<evidence type="ECO:0000256" key="9">
    <source>
        <dbReference type="RuleBase" id="RU003872"/>
    </source>
</evidence>
<reference evidence="10 11" key="1">
    <citation type="submission" date="2019-09" db="EMBL/GenBank/DDBJ databases">
        <title>Draft genome sequence of the thermophilic Saccharopolyspora hirsuta VKM Ac-666T.</title>
        <authorList>
            <person name="Lobastova T.G."/>
            <person name="Fokina V."/>
            <person name="Bragin E.Y."/>
            <person name="Shtratnikova V.Y."/>
            <person name="Starodumova I.P."/>
            <person name="Tarlachkov S.V."/>
            <person name="Donova M.V."/>
        </authorList>
    </citation>
    <scope>NUCLEOTIDE SEQUENCE [LARGE SCALE GENOMIC DNA]</scope>
    <source>
        <strain evidence="10 11">VKM Ac-666</strain>
    </source>
</reference>
<dbReference type="InterPro" id="IPR012340">
    <property type="entry name" value="NA-bd_OB-fold"/>
</dbReference>
<name>A0A5M7C507_SACHI</name>
<dbReference type="GO" id="GO:0003735">
    <property type="term" value="F:structural constituent of ribosome"/>
    <property type="evidence" value="ECO:0007669"/>
    <property type="project" value="UniProtKB-UniRule"/>
</dbReference>
<dbReference type="GO" id="GO:0006412">
    <property type="term" value="P:translation"/>
    <property type="evidence" value="ECO:0007669"/>
    <property type="project" value="UniProtKB-UniRule"/>
</dbReference>
<dbReference type="HAMAP" id="MF_01345_B">
    <property type="entry name" value="Ribosomal_uS17_B"/>
    <property type="match status" value="1"/>
</dbReference>
<sequence length="92" mass="10553">MSEKEGQGVERNRRKVREGYVVSDKMDKTIVVSLEDRKKHALYGKVMRQTSKVKAHDEANTAGVGDRVLLMETRPLSASKRWRLVEILEKAK</sequence>
<keyword evidence="7 8" id="KW-0687">Ribonucleoprotein</keyword>
<dbReference type="CDD" id="cd00364">
    <property type="entry name" value="Ribosomal_uS17"/>
    <property type="match status" value="1"/>
</dbReference>
<evidence type="ECO:0000256" key="3">
    <source>
        <dbReference type="ARBA" id="ARBA00011458"/>
    </source>
</evidence>
<evidence type="ECO:0000256" key="6">
    <source>
        <dbReference type="ARBA" id="ARBA00022980"/>
    </source>
</evidence>
<dbReference type="FunFam" id="2.40.50.140:FF:000026">
    <property type="entry name" value="30S ribosomal protein S17"/>
    <property type="match status" value="1"/>
</dbReference>
<evidence type="ECO:0000313" key="10">
    <source>
        <dbReference type="EMBL" id="KAA5833425.1"/>
    </source>
</evidence>
<dbReference type="OrthoDB" id="9811714at2"/>
<keyword evidence="6 8" id="KW-0689">Ribosomal protein</keyword>
<proteinExistence type="inferred from homology"/>
<keyword evidence="4 8" id="KW-0699">rRNA-binding</keyword>
<protein>
    <recommendedName>
        <fullName evidence="8">Small ribosomal subunit protein uS17</fullName>
    </recommendedName>
</protein>
<comment type="subunit">
    <text evidence="3 8">Part of the 30S ribosomal subunit.</text>
</comment>
<dbReference type="NCBIfam" id="NF004123">
    <property type="entry name" value="PRK05610.1"/>
    <property type="match status" value="1"/>
</dbReference>
<evidence type="ECO:0000256" key="2">
    <source>
        <dbReference type="ARBA" id="ARBA00010254"/>
    </source>
</evidence>
<organism evidence="10 11">
    <name type="scientific">Saccharopolyspora hirsuta</name>
    <dbReference type="NCBI Taxonomy" id="1837"/>
    <lineage>
        <taxon>Bacteria</taxon>
        <taxon>Bacillati</taxon>
        <taxon>Actinomycetota</taxon>
        <taxon>Actinomycetes</taxon>
        <taxon>Pseudonocardiales</taxon>
        <taxon>Pseudonocardiaceae</taxon>
        <taxon>Saccharopolyspora</taxon>
    </lineage>
</organism>
<evidence type="ECO:0000256" key="5">
    <source>
        <dbReference type="ARBA" id="ARBA00022884"/>
    </source>
</evidence>
<dbReference type="InterPro" id="IPR019979">
    <property type="entry name" value="Ribosomal_uS17_CS"/>
</dbReference>
<comment type="similarity">
    <text evidence="2 8 9">Belongs to the universal ribosomal protein uS17 family.</text>
</comment>
<accession>A0A5M7C507</accession>
<dbReference type="NCBIfam" id="TIGR03635">
    <property type="entry name" value="uS17_bact"/>
    <property type="match status" value="1"/>
</dbReference>